<reference evidence="1 2" key="1">
    <citation type="submission" date="2016-10" db="EMBL/GenBank/DDBJ databases">
        <authorList>
            <person name="de Groot N.N."/>
        </authorList>
    </citation>
    <scope>NUCLEOTIDE SEQUENCE [LARGE SCALE GENOMIC DNA]</scope>
    <source>
        <strain evidence="1 2">DSM 45514</strain>
    </source>
</reference>
<dbReference type="RefSeq" id="WP_091569974.1">
    <property type="nucleotide sequence ID" value="NZ_FMZA01000010.1"/>
</dbReference>
<dbReference type="AlphaFoldDB" id="A0A1G6MPQ8"/>
<name>A0A1G6MPQ8_9BACL</name>
<sequence length="288" mass="33332">MEPLYCTSWGRVEELKRVEGLLPRIGVSVSELLVFVPLEQKLVRVSETKEERVPLEPLHREIHFVQTLPDQRYLLVSAFSGNEGEPNAFVYDREGNRLHSFSVGDGVEDVQTVGGRIWIGYTEDGINGEHPLSQQGLVCLDQEGHLLFSYRQAAQRQGLPEIWDCYAFNAFPSGETWVYYYADHLMARLDGFQIQQFWKGGPVLNWRSPLNRAGGFVLRNRQLLFATPRREVYRASLGQSSLERLKPVDREGKEIRFDRYWTRDSRLFFMQGADVYLADLNSRRSLNR</sequence>
<proteinExistence type="predicted"/>
<protein>
    <submittedName>
        <fullName evidence="1">Uncharacterized protein</fullName>
    </submittedName>
</protein>
<evidence type="ECO:0000313" key="1">
    <source>
        <dbReference type="EMBL" id="SDC57509.1"/>
    </source>
</evidence>
<dbReference type="EMBL" id="FMZA01000010">
    <property type="protein sequence ID" value="SDC57509.1"/>
    <property type="molecule type" value="Genomic_DNA"/>
</dbReference>
<organism evidence="1 2">
    <name type="scientific">Melghirimyces thermohalophilus</name>
    <dbReference type="NCBI Taxonomy" id="1236220"/>
    <lineage>
        <taxon>Bacteria</taxon>
        <taxon>Bacillati</taxon>
        <taxon>Bacillota</taxon>
        <taxon>Bacilli</taxon>
        <taxon>Bacillales</taxon>
        <taxon>Thermoactinomycetaceae</taxon>
        <taxon>Melghirimyces</taxon>
    </lineage>
</organism>
<dbReference type="Proteomes" id="UP000199387">
    <property type="component" value="Unassembled WGS sequence"/>
</dbReference>
<dbReference type="OrthoDB" id="6636929at2"/>
<accession>A0A1G6MPQ8</accession>
<keyword evidence="2" id="KW-1185">Reference proteome</keyword>
<evidence type="ECO:0000313" key="2">
    <source>
        <dbReference type="Proteomes" id="UP000199387"/>
    </source>
</evidence>
<gene>
    <name evidence="1" type="ORF">SAMN04488112_11099</name>
</gene>